<dbReference type="Pfam" id="PF01370">
    <property type="entry name" value="Epimerase"/>
    <property type="match status" value="1"/>
</dbReference>
<dbReference type="FunFam" id="3.40.50.720:FF:000702">
    <property type="entry name" value="NADH dehydrogenase (Ubiquinone)"/>
    <property type="match status" value="1"/>
</dbReference>
<sequence length="327" mass="34767">MAERLDDQGLAVVFGGSGFVGRYAVTALAKQGWRVRAAVRRPDLAGFLQTGGFVGQIAPVQANVRYPESVARALAGAKVAVNAVGILASGGKQTFKAVHVEGPRAIARAAKAAGVRHFVHISAIGADINSSSQYARTKAEGEAAVLEEFPEAIIIRPSVIFGPEDQFFNRFAAMARMSPLLPLIGGGRTRFQPVFVGDIATAITAAAAGAGKPGTVYEAGGPDELSFKEILELTQEWTGRERGYLRLPFWLAKVQAALTWPLPNALRPITLDQVKLLHHDNVVSAAAKDEGRILTALGVPTPTGVAAIVPSYLERFRARGQFASYRT</sequence>
<dbReference type="RefSeq" id="WP_068463630.1">
    <property type="nucleotide sequence ID" value="NZ_LMTR01000082.1"/>
</dbReference>
<proteinExistence type="predicted"/>
<organism evidence="2 3">
    <name type="scientific">Hyphomicrobium sulfonivorans</name>
    <dbReference type="NCBI Taxonomy" id="121290"/>
    <lineage>
        <taxon>Bacteria</taxon>
        <taxon>Pseudomonadati</taxon>
        <taxon>Pseudomonadota</taxon>
        <taxon>Alphaproteobacteria</taxon>
        <taxon>Hyphomicrobiales</taxon>
        <taxon>Hyphomicrobiaceae</taxon>
        <taxon>Hyphomicrobium</taxon>
    </lineage>
</organism>
<accession>A0A109BAL2</accession>
<dbReference type="Proteomes" id="UP000059074">
    <property type="component" value="Unassembled WGS sequence"/>
</dbReference>
<dbReference type="AlphaFoldDB" id="A0A109BAL2"/>
<dbReference type="InterPro" id="IPR001509">
    <property type="entry name" value="Epimerase_deHydtase"/>
</dbReference>
<reference evidence="2 3" key="1">
    <citation type="submission" date="2015-10" db="EMBL/GenBank/DDBJ databases">
        <title>Transcriptomic analysis of a linuron degrading triple-species bacterial consortium.</title>
        <authorList>
            <person name="Albers P."/>
        </authorList>
    </citation>
    <scope>NUCLEOTIDE SEQUENCE [LARGE SCALE GENOMIC DNA]</scope>
    <source>
        <strain evidence="2 3">WDL6</strain>
    </source>
</reference>
<keyword evidence="2" id="KW-0560">Oxidoreductase</keyword>
<dbReference type="OrthoDB" id="9776313at2"/>
<dbReference type="InterPro" id="IPR051207">
    <property type="entry name" value="ComplexI_NDUFA9_subunit"/>
</dbReference>
<dbReference type="CDD" id="cd05271">
    <property type="entry name" value="NDUFA9_like_SDR_a"/>
    <property type="match status" value="1"/>
</dbReference>
<dbReference type="PANTHER" id="PTHR12126">
    <property type="entry name" value="NADH-UBIQUINONE OXIDOREDUCTASE 39 KDA SUBUNIT-RELATED"/>
    <property type="match status" value="1"/>
</dbReference>
<dbReference type="STRING" id="121290.APY04_2873"/>
<dbReference type="PATRIC" id="fig|121290.4.peg.474"/>
<comment type="caution">
    <text evidence="2">The sequence shown here is derived from an EMBL/GenBank/DDBJ whole genome shotgun (WGS) entry which is preliminary data.</text>
</comment>
<dbReference type="InterPro" id="IPR036291">
    <property type="entry name" value="NAD(P)-bd_dom_sf"/>
</dbReference>
<gene>
    <name evidence="2" type="ORF">APY04_2873</name>
</gene>
<dbReference type="EMBL" id="LMTR01000082">
    <property type="protein sequence ID" value="KWT65124.1"/>
    <property type="molecule type" value="Genomic_DNA"/>
</dbReference>
<keyword evidence="2" id="KW-0830">Ubiquinone</keyword>
<evidence type="ECO:0000259" key="1">
    <source>
        <dbReference type="Pfam" id="PF01370"/>
    </source>
</evidence>
<keyword evidence="3" id="KW-1185">Reference proteome</keyword>
<name>A0A109BAL2_HYPSL</name>
<evidence type="ECO:0000313" key="2">
    <source>
        <dbReference type="EMBL" id="KWT65124.1"/>
    </source>
</evidence>
<dbReference type="PANTHER" id="PTHR12126:SF11">
    <property type="entry name" value="NADH DEHYDROGENASE [UBIQUINONE] 1 ALPHA SUBCOMPLEX SUBUNIT 9, MITOCHONDRIAL"/>
    <property type="match status" value="1"/>
</dbReference>
<protein>
    <submittedName>
        <fullName evidence="2">NADH-ubiquinone oxidoreductase 39 KD subunit</fullName>
        <ecNumber evidence="2">1.6.5.3</ecNumber>
    </submittedName>
</protein>
<dbReference type="Gene3D" id="3.40.50.720">
    <property type="entry name" value="NAD(P)-binding Rossmann-like Domain"/>
    <property type="match status" value="1"/>
</dbReference>
<feature type="domain" description="NAD-dependent epimerase/dehydratase" evidence="1">
    <location>
        <begin position="12"/>
        <end position="220"/>
    </location>
</feature>
<evidence type="ECO:0000313" key="3">
    <source>
        <dbReference type="Proteomes" id="UP000059074"/>
    </source>
</evidence>
<dbReference type="EC" id="1.6.5.3" evidence="2"/>
<dbReference type="GO" id="GO:0044877">
    <property type="term" value="F:protein-containing complex binding"/>
    <property type="evidence" value="ECO:0007669"/>
    <property type="project" value="TreeGrafter"/>
</dbReference>
<dbReference type="GO" id="GO:0016491">
    <property type="term" value="F:oxidoreductase activity"/>
    <property type="evidence" value="ECO:0007669"/>
    <property type="project" value="UniProtKB-KW"/>
</dbReference>
<dbReference type="SUPFAM" id="SSF51735">
    <property type="entry name" value="NAD(P)-binding Rossmann-fold domains"/>
    <property type="match status" value="1"/>
</dbReference>